<accession>A0A239SZ25</accession>
<evidence type="ECO:0000313" key="2">
    <source>
        <dbReference type="EMBL" id="SNU90731.1"/>
    </source>
</evidence>
<proteinExistence type="predicted"/>
<keyword evidence="3" id="KW-1185">Reference proteome</keyword>
<evidence type="ECO:0000313" key="3">
    <source>
        <dbReference type="Proteomes" id="UP000215185"/>
    </source>
</evidence>
<sequence length="48" mass="5525">MSRKTFYTIAIFLKLNYLVLLTILPIPPNVQKGQTISSVTKSSEKYMF</sequence>
<dbReference type="AlphaFoldDB" id="A0A239SZ25"/>
<keyword evidence="1" id="KW-0812">Transmembrane</keyword>
<evidence type="ECO:0000256" key="1">
    <source>
        <dbReference type="SAM" id="Phobius"/>
    </source>
</evidence>
<feature type="transmembrane region" description="Helical" evidence="1">
    <location>
        <begin position="6"/>
        <end position="26"/>
    </location>
</feature>
<reference evidence="2 3" key="1">
    <citation type="submission" date="2017-06" db="EMBL/GenBank/DDBJ databases">
        <authorList>
            <consortium name="Pathogen Informatics"/>
        </authorList>
    </citation>
    <scope>NUCLEOTIDE SEQUENCE [LARGE SCALE GENOMIC DNA]</scope>
    <source>
        <strain evidence="2 3">NCTC13788</strain>
    </source>
</reference>
<keyword evidence="1" id="KW-0472">Membrane</keyword>
<dbReference type="STRING" id="1123308.GCA_000380085_01053"/>
<organism evidence="2 3">
    <name type="scientific">Streptococcus merionis</name>
    <dbReference type="NCBI Taxonomy" id="400065"/>
    <lineage>
        <taxon>Bacteria</taxon>
        <taxon>Bacillati</taxon>
        <taxon>Bacillota</taxon>
        <taxon>Bacilli</taxon>
        <taxon>Lactobacillales</taxon>
        <taxon>Streptococcaceae</taxon>
        <taxon>Streptococcus</taxon>
    </lineage>
</organism>
<keyword evidence="1" id="KW-1133">Transmembrane helix</keyword>
<protein>
    <submittedName>
        <fullName evidence="2">Uncharacterized protein</fullName>
    </submittedName>
</protein>
<dbReference type="RefSeq" id="WP_018373625.1">
    <property type="nucleotide sequence ID" value="NZ_LT906439.1"/>
</dbReference>
<gene>
    <name evidence="2" type="ORF">SAMEA4412692_01969</name>
</gene>
<dbReference type="KEGG" id="smen:SAMEA4412692_1969"/>
<name>A0A239SZ25_9STRE</name>
<dbReference type="EMBL" id="LT906439">
    <property type="protein sequence ID" value="SNU90731.1"/>
    <property type="molecule type" value="Genomic_DNA"/>
</dbReference>
<dbReference type="Proteomes" id="UP000215185">
    <property type="component" value="Chromosome 1"/>
</dbReference>